<dbReference type="SUPFAM" id="SSF56112">
    <property type="entry name" value="Protein kinase-like (PK-like)"/>
    <property type="match status" value="1"/>
</dbReference>
<feature type="domain" description="Protein kinase" evidence="2">
    <location>
        <begin position="23"/>
        <end position="115"/>
    </location>
</feature>
<dbReference type="InterPro" id="IPR011009">
    <property type="entry name" value="Kinase-like_dom_sf"/>
</dbReference>
<dbReference type="GO" id="GO:0005524">
    <property type="term" value="F:ATP binding"/>
    <property type="evidence" value="ECO:0007669"/>
    <property type="project" value="UniProtKB-UniRule"/>
</dbReference>
<dbReference type="InterPro" id="IPR000719">
    <property type="entry name" value="Prot_kinase_dom"/>
</dbReference>
<feature type="binding site" evidence="1">
    <location>
        <position position="52"/>
    </location>
    <ligand>
        <name>ATP</name>
        <dbReference type="ChEBI" id="CHEBI:30616"/>
    </ligand>
</feature>
<dbReference type="PROSITE" id="PS00107">
    <property type="entry name" value="PROTEIN_KINASE_ATP"/>
    <property type="match status" value="1"/>
</dbReference>
<evidence type="ECO:0000313" key="4">
    <source>
        <dbReference type="WBParaSite" id="jg23077"/>
    </source>
</evidence>
<dbReference type="InterPro" id="IPR017441">
    <property type="entry name" value="Protein_kinase_ATP_BS"/>
</dbReference>
<dbReference type="Gene3D" id="3.30.200.20">
    <property type="entry name" value="Phosphorylase Kinase, domain 1"/>
    <property type="match status" value="1"/>
</dbReference>
<name>A0A915DS43_9BILA</name>
<dbReference type="AlphaFoldDB" id="A0A915DS43"/>
<organism evidence="3 4">
    <name type="scientific">Ditylenchus dipsaci</name>
    <dbReference type="NCBI Taxonomy" id="166011"/>
    <lineage>
        <taxon>Eukaryota</taxon>
        <taxon>Metazoa</taxon>
        <taxon>Ecdysozoa</taxon>
        <taxon>Nematoda</taxon>
        <taxon>Chromadorea</taxon>
        <taxon>Rhabditida</taxon>
        <taxon>Tylenchina</taxon>
        <taxon>Tylenchomorpha</taxon>
        <taxon>Sphaerularioidea</taxon>
        <taxon>Anguinidae</taxon>
        <taxon>Anguininae</taxon>
        <taxon>Ditylenchus</taxon>
    </lineage>
</organism>
<keyword evidence="3" id="KW-1185">Reference proteome</keyword>
<dbReference type="GO" id="GO:0004672">
    <property type="term" value="F:protein kinase activity"/>
    <property type="evidence" value="ECO:0007669"/>
    <property type="project" value="InterPro"/>
</dbReference>
<dbReference type="Proteomes" id="UP000887574">
    <property type="component" value="Unplaced"/>
</dbReference>
<protein>
    <submittedName>
        <fullName evidence="4">Protein kinase domain-containing protein</fullName>
    </submittedName>
</protein>
<evidence type="ECO:0000256" key="1">
    <source>
        <dbReference type="PROSITE-ProRule" id="PRU10141"/>
    </source>
</evidence>
<reference evidence="4" key="1">
    <citation type="submission" date="2022-11" db="UniProtKB">
        <authorList>
            <consortium name="WormBaseParasite"/>
        </authorList>
    </citation>
    <scope>IDENTIFICATION</scope>
</reference>
<keyword evidence="1" id="KW-0547">Nucleotide-binding</keyword>
<evidence type="ECO:0000259" key="2">
    <source>
        <dbReference type="PROSITE" id="PS50011"/>
    </source>
</evidence>
<dbReference type="PROSITE" id="PS50011">
    <property type="entry name" value="PROTEIN_KINASE_DOM"/>
    <property type="match status" value="1"/>
</dbReference>
<proteinExistence type="predicted"/>
<evidence type="ECO:0000313" key="3">
    <source>
        <dbReference type="Proteomes" id="UP000887574"/>
    </source>
</evidence>
<keyword evidence="1" id="KW-0067">ATP-binding</keyword>
<accession>A0A915DS43</accession>
<dbReference type="WBParaSite" id="jg23077">
    <property type="protein sequence ID" value="jg23077"/>
    <property type="gene ID" value="jg23077"/>
</dbReference>
<sequence length="115" mass="12529">MEPPSISSLTTTGGASFVIAGKYKLRRKIGSGSFGEIYLARNVVSGSEYAVKLENVKTQHPQLNYESKVYKMLQEASAFPRFSTMGVSRITIVWLSSCSGRPSKIYSIIASANSL</sequence>